<dbReference type="Proteomes" id="UP000887577">
    <property type="component" value="Unplaced"/>
</dbReference>
<dbReference type="AlphaFoldDB" id="A0A914YAL9"/>
<evidence type="ECO:0000313" key="4">
    <source>
        <dbReference type="WBParaSite" id="PSU_v2.g16327.t1"/>
    </source>
</evidence>
<reference evidence="4" key="1">
    <citation type="submission" date="2022-11" db="UniProtKB">
        <authorList>
            <consortium name="WormBaseParasite"/>
        </authorList>
    </citation>
    <scope>IDENTIFICATION</scope>
</reference>
<evidence type="ECO:0000256" key="1">
    <source>
        <dbReference type="SAM" id="MobiDB-lite"/>
    </source>
</evidence>
<keyword evidence="2" id="KW-0472">Membrane</keyword>
<evidence type="ECO:0000313" key="3">
    <source>
        <dbReference type="Proteomes" id="UP000887577"/>
    </source>
</evidence>
<proteinExistence type="predicted"/>
<dbReference type="WBParaSite" id="PSU_v2.g16327.t1">
    <property type="protein sequence ID" value="PSU_v2.g16327.t1"/>
    <property type="gene ID" value="PSU_v2.g16327"/>
</dbReference>
<sequence length="216" mass="24764">MFFIFPEVSSSDSKHFVLIIFVSFFRILIVGIAIIVIVYCICRRRRRRLQILKEQNERPKSRERPISKSVDMKTAELKEDSPKREIKDKRKTKTKENEIDESKKGKKPKSKLIKSDPGPHSFQPPPPGRLVTFEEDVESKSEKRSTAKTQNDATTVETVSTTQQTGPEPESKAKAGLKAKAKPKAKVVENENIHPILKAIQKLKMKNKMFSLIIFF</sequence>
<feature type="transmembrane region" description="Helical" evidence="2">
    <location>
        <begin position="16"/>
        <end position="42"/>
    </location>
</feature>
<keyword evidence="2" id="KW-0812">Transmembrane</keyword>
<name>A0A914YAL9_9BILA</name>
<keyword evidence="3" id="KW-1185">Reference proteome</keyword>
<accession>A0A914YAL9</accession>
<evidence type="ECO:0000256" key="2">
    <source>
        <dbReference type="SAM" id="Phobius"/>
    </source>
</evidence>
<feature type="compositionally biased region" description="Basic and acidic residues" evidence="1">
    <location>
        <begin position="56"/>
        <end position="103"/>
    </location>
</feature>
<protein>
    <submittedName>
        <fullName evidence="4">Uncharacterized protein</fullName>
    </submittedName>
</protein>
<keyword evidence="2" id="KW-1133">Transmembrane helix</keyword>
<feature type="region of interest" description="Disordered" evidence="1">
    <location>
        <begin position="56"/>
        <end position="179"/>
    </location>
</feature>
<feature type="compositionally biased region" description="Low complexity" evidence="1">
    <location>
        <begin position="154"/>
        <end position="165"/>
    </location>
</feature>
<organism evidence="3 4">
    <name type="scientific">Panagrolaimus superbus</name>
    <dbReference type="NCBI Taxonomy" id="310955"/>
    <lineage>
        <taxon>Eukaryota</taxon>
        <taxon>Metazoa</taxon>
        <taxon>Ecdysozoa</taxon>
        <taxon>Nematoda</taxon>
        <taxon>Chromadorea</taxon>
        <taxon>Rhabditida</taxon>
        <taxon>Tylenchina</taxon>
        <taxon>Panagrolaimomorpha</taxon>
        <taxon>Panagrolaimoidea</taxon>
        <taxon>Panagrolaimidae</taxon>
        <taxon>Panagrolaimus</taxon>
    </lineage>
</organism>